<dbReference type="Proteomes" id="UP000225821">
    <property type="component" value="Segment"/>
</dbReference>
<proteinExistence type="predicted"/>
<reference evidence="1 2" key="1">
    <citation type="submission" date="2016-03" db="EMBL/GenBank/DDBJ databases">
        <title>Characterisation of pf16 and phiPMW: Two novel phages infecting Pseudomonas putida PpG1.</title>
        <authorList>
            <person name="Magill D.J."/>
            <person name="Krylov V.N."/>
            <person name="Shaburova O.V."/>
            <person name="Allen C.C.R."/>
            <person name="McGrath J.W."/>
            <person name="Quinn J.P."/>
            <person name="Kulakov L.A."/>
        </authorList>
    </citation>
    <scope>NUCLEOTIDE SEQUENCE [LARGE SCALE GENOMIC DNA]</scope>
</reference>
<evidence type="ECO:0000313" key="1">
    <source>
        <dbReference type="EMBL" id="AND74940.1"/>
    </source>
</evidence>
<sequence length="179" mass="19810">MCGSGAEKLLFKYIGRESNPPGVPDDHYTFSQHVVCTGCGLQTGRARGACSRNKDWALNVAHRNARLMWNDRALLKHDDDKAVYGFAEALSAKMAKSREKGRDGWRECDAQILADQFIGHLSKGNAGNFEDLATFAMMLYTRGEDPKLLADAFNVAVEQKAREIIMMEKCGESTQSSTT</sequence>
<dbReference type="OrthoDB" id="11588at10239"/>
<name>A0A1S5R5X7_9CAUD</name>
<accession>A0A1S5R5X7</accession>
<dbReference type="EMBL" id="KU873925">
    <property type="protein sequence ID" value="AND74940.1"/>
    <property type="molecule type" value="Genomic_DNA"/>
</dbReference>
<evidence type="ECO:0000313" key="2">
    <source>
        <dbReference type="Proteomes" id="UP000225821"/>
    </source>
</evidence>
<organism evidence="1 2">
    <name type="scientific">Pseudomonas phage pf16</name>
    <dbReference type="NCBI Taxonomy" id="1815630"/>
    <lineage>
        <taxon>Viruses</taxon>
        <taxon>Duplodnaviria</taxon>
        <taxon>Heunggongvirae</taxon>
        <taxon>Uroviricota</taxon>
        <taxon>Caudoviricetes</taxon>
        <taxon>Chakrabartyvirus</taxon>
        <taxon>Chakrabartyvirus pf16</taxon>
    </lineage>
</organism>
<keyword evidence="2" id="KW-1185">Reference proteome</keyword>
<gene>
    <name evidence="1" type="ORF">pf16_17</name>
</gene>
<protein>
    <submittedName>
        <fullName evidence="1">Uncharacterized protein</fullName>
    </submittedName>
</protein>